<evidence type="ECO:0000259" key="3">
    <source>
        <dbReference type="SMART" id="SM00062"/>
    </source>
</evidence>
<keyword evidence="6" id="KW-1185">Reference proteome</keyword>
<accession>A0A916JYL5</accession>
<feature type="chain" id="PRO_5037548801" description="Amino acid ABC transporter substrate-binding protein (PAAT family)" evidence="2">
    <location>
        <begin position="32"/>
        <end position="284"/>
    </location>
</feature>
<dbReference type="SMART" id="SM00062">
    <property type="entry name" value="PBPb"/>
    <property type="match status" value="1"/>
</dbReference>
<dbReference type="InterPro" id="IPR001320">
    <property type="entry name" value="Iontro_rcpt_C"/>
</dbReference>
<keyword evidence="1 2" id="KW-0732">Signal</keyword>
<dbReference type="EMBL" id="CAJVAP010000016">
    <property type="protein sequence ID" value="CAG7612433.1"/>
    <property type="molecule type" value="Genomic_DNA"/>
</dbReference>
<feature type="domain" description="Ionotropic glutamate receptor C-terminal" evidence="4">
    <location>
        <begin position="51"/>
        <end position="277"/>
    </location>
</feature>
<feature type="signal peptide" evidence="2">
    <location>
        <begin position="1"/>
        <end position="31"/>
    </location>
</feature>
<dbReference type="Pfam" id="PF00497">
    <property type="entry name" value="SBP_bac_3"/>
    <property type="match status" value="1"/>
</dbReference>
<dbReference type="PROSITE" id="PS51257">
    <property type="entry name" value="PROKAR_LIPOPROTEIN"/>
    <property type="match status" value="1"/>
</dbReference>
<dbReference type="SMART" id="SM00079">
    <property type="entry name" value="PBPe"/>
    <property type="match status" value="1"/>
</dbReference>
<feature type="domain" description="Solute-binding protein family 3/N-terminal" evidence="3">
    <location>
        <begin position="51"/>
        <end position="278"/>
    </location>
</feature>
<dbReference type="GO" id="GO:0016020">
    <property type="term" value="C:membrane"/>
    <property type="evidence" value="ECO:0007669"/>
    <property type="project" value="InterPro"/>
</dbReference>
<dbReference type="CDD" id="cd13530">
    <property type="entry name" value="PBP2_peptides_like"/>
    <property type="match status" value="1"/>
</dbReference>
<comment type="caution">
    <text evidence="5">The sequence shown here is derived from an EMBL/GenBank/DDBJ whole genome shotgun (WGS) entry which is preliminary data.</text>
</comment>
<dbReference type="InterPro" id="IPR001638">
    <property type="entry name" value="Solute-binding_3/MltF_N"/>
</dbReference>
<evidence type="ECO:0000256" key="1">
    <source>
        <dbReference type="ARBA" id="ARBA00022729"/>
    </source>
</evidence>
<evidence type="ECO:0000259" key="4">
    <source>
        <dbReference type="SMART" id="SM00079"/>
    </source>
</evidence>
<evidence type="ECO:0000313" key="5">
    <source>
        <dbReference type="EMBL" id="CAG7612433.1"/>
    </source>
</evidence>
<reference evidence="5" key="1">
    <citation type="submission" date="2021-06" db="EMBL/GenBank/DDBJ databases">
        <authorList>
            <person name="Criscuolo A."/>
        </authorList>
    </citation>
    <scope>NUCLEOTIDE SEQUENCE</scope>
    <source>
        <strain evidence="5">CIP111803</strain>
    </source>
</reference>
<protein>
    <recommendedName>
        <fullName evidence="7">Amino acid ABC transporter substrate-binding protein (PAAT family)</fullName>
    </recommendedName>
</protein>
<sequence>MSRLTRFSAVVAAGAAALLALSACTSGGGNAEPETPAASDGPALETITPGVLTIATGEPAYAPWVIDNDPSSGEGFEAAVAYAVAEELGFAKEDVVWVGAAFEASIAPGPKDWDLNIQQFSVTEERAQAVDFSSPYYTTTQAIVANAGSAAAGATSVADLAGATIGVASGTTSLTVAEEVLGTDNLKIYNSVDDLVLALQGDQVDAMVTDLPGAFYVRDAQLDDGVIVGQLQSSRGGDDFAFVLPKDSPLTAAVSAAVDALRDNGTLDQLAAEWIADQGAPVLQ</sequence>
<proteinExistence type="predicted"/>
<dbReference type="GO" id="GO:0015276">
    <property type="term" value="F:ligand-gated monoatomic ion channel activity"/>
    <property type="evidence" value="ECO:0007669"/>
    <property type="project" value="InterPro"/>
</dbReference>
<gene>
    <name evidence="5" type="ORF">LEUCIP111803_01564</name>
</gene>
<dbReference type="AlphaFoldDB" id="A0A916JYL5"/>
<dbReference type="PANTHER" id="PTHR35936">
    <property type="entry name" value="MEMBRANE-BOUND LYTIC MUREIN TRANSGLYCOSYLASE F"/>
    <property type="match status" value="1"/>
</dbReference>
<name>A0A916JYL5_9MICO</name>
<evidence type="ECO:0000256" key="2">
    <source>
        <dbReference type="SAM" id="SignalP"/>
    </source>
</evidence>
<dbReference type="PANTHER" id="PTHR35936:SF17">
    <property type="entry name" value="ARGININE-BINDING EXTRACELLULAR PROTEIN ARTP"/>
    <property type="match status" value="1"/>
</dbReference>
<dbReference type="Proteomes" id="UP000693892">
    <property type="component" value="Unassembled WGS sequence"/>
</dbReference>
<evidence type="ECO:0000313" key="6">
    <source>
        <dbReference type="Proteomes" id="UP000693892"/>
    </source>
</evidence>
<organism evidence="5 6">
    <name type="scientific">Leucobacter soli</name>
    <dbReference type="NCBI Taxonomy" id="2812850"/>
    <lineage>
        <taxon>Bacteria</taxon>
        <taxon>Bacillati</taxon>
        <taxon>Actinomycetota</taxon>
        <taxon>Actinomycetes</taxon>
        <taxon>Micrococcales</taxon>
        <taxon>Microbacteriaceae</taxon>
        <taxon>Leucobacter</taxon>
    </lineage>
</organism>
<evidence type="ECO:0008006" key="7">
    <source>
        <dbReference type="Google" id="ProtNLM"/>
    </source>
</evidence>
<dbReference type="RefSeq" id="WP_218115173.1">
    <property type="nucleotide sequence ID" value="NZ_CAJVAP010000016.1"/>
</dbReference>